<accession>A0A8J2W0Y7</accession>
<feature type="region of interest" description="Disordered" evidence="1">
    <location>
        <begin position="363"/>
        <end position="390"/>
    </location>
</feature>
<dbReference type="Proteomes" id="UP000789524">
    <property type="component" value="Unassembled WGS sequence"/>
</dbReference>
<protein>
    <submittedName>
        <fullName evidence="3">(African queen) hypothetical protein</fullName>
    </submittedName>
</protein>
<feature type="domain" description="MGA conserved" evidence="2">
    <location>
        <begin position="414"/>
        <end position="456"/>
    </location>
</feature>
<feature type="compositionally biased region" description="Basic and acidic residues" evidence="1">
    <location>
        <begin position="1256"/>
        <end position="1265"/>
    </location>
</feature>
<comment type="caution">
    <text evidence="3">The sequence shown here is derived from an EMBL/GenBank/DDBJ whole genome shotgun (WGS) entry which is preliminary data.</text>
</comment>
<dbReference type="OrthoDB" id="6119313at2759"/>
<dbReference type="InterPro" id="IPR032060">
    <property type="entry name" value="MGA_dom"/>
</dbReference>
<dbReference type="EMBL" id="CAKASE010000049">
    <property type="protein sequence ID" value="CAG9563080.1"/>
    <property type="molecule type" value="Genomic_DNA"/>
</dbReference>
<feature type="compositionally biased region" description="Basic and acidic residues" evidence="1">
    <location>
        <begin position="366"/>
        <end position="375"/>
    </location>
</feature>
<feature type="region of interest" description="Disordered" evidence="1">
    <location>
        <begin position="1241"/>
        <end position="1265"/>
    </location>
</feature>
<sequence>MEGEEKVFSSKIIRINKKLKNNLRDVITIHPAKPVPETIHKYETCDFTPRTDKYYVPKKKNGVKVRTVRDLRSTFEKDILSYLPEDLEKQKNVLMRRIRSGSLKEEQTKQIAKSILESDSPVTRQIWQMVMNINPLDCKYTTQFVLWNGKYIQINGSKGGKSKFICNYDIGKKKPTSNKQINKRPFIPKKRGLLHNSLNVKFKPGPLTRKSFLDTSNQRYQFGDMDLVNLPKVGLDVQPMIGKALAPNISTYIQNTFLTDGDGTITKTWADFSVSVLGTLKNSLPAQINEDYVTFDVNYKCQQRRVLMRHDSDKTKVLYDVSSVGRRTEDKSTILSEVKNIMNEILDSVEISLSQDDMYFAEDEPRDSNKTEKDSAVQLKNSSSKNKPKRKCNELNRLDVTVITIPKTSEPSQGDKCFKDFCSLGCVCESIGCSFNLKRHCGRLECMFKCKCDFSKYNTIDSIDNDCSDILPGLVNLDKKLALNLAKEEQKFHQTVILTDDKSIHLKSTKRNWKTSKRYAEFYSKMRLKAEIDGCRMFSIECVNLDCKDVEPWCMVHNLYKCFCKGKFTETSDHNKEDIKTNNKEDIKTNNKGDINNECENTPPITNTSCNNGIVEIKDPEVENNDLVKERTNIKPRDLKNICETPITLDNNSSLDVTIHTCYSCARVLPYSSRKYDNSYYANTNQKIKDMEKNDKKLQKRLIALLRKDDKTKPSQEKPDKSKVSSVSPNEEKTTASPDVIIIPDNTPSNTSSLNELLSNVIENTVKESSETPEVINKPREKRLLTKSKLVAWLESSYKQYKQTPQENLVKLSLEPPKSGKVALYSWEFILSRYREKKNYFLLTKQKPFRIFMAVDIKNVFFENCMNISNIPLSEIDEYPITVRNLLTNARNLKDNFCILHGLSFCWELVGSVAKVKDKPDSKKENDETNETSPFVSVNKDTELHTSSGFNADLDNIPIVELDDSDDDCNNSVSTREDLKNPLQEDNKDLSKWFLMTIVNDFTEIRFYNKGFFVKYDSVIKAINVARISGKTVRLSSQRCSTAESDPQFGIYAIPSQENYCVFIGPYENNEKLGIETVKNSVVRKIKDSTRGIWITTNKLDNINVIDNPLLYIPSHNLDLDNMVTLESDSAINTTNDYENVSIVEVNSDPIKNKAPVRKVIRPIRIKRGGFYRLGSSKLVKHSVQPTKQVKKNVKPIVLNKSLIISNNATLSCLLSQSPITSKTEEFKIFSEKIKELNKSPESKPIKKISSQIKDNTTKKNTPETRKRKFEGGMYVLKPEEINLKSWENTGLFDKPKSSPQNDQTEGMDVESFISSSVICANTDVCIISDDEEEYKSEPTESCKNVWIVCKNIENLGWIPAKKDHKNNLSFEMPGFKYTDYYSPEEAYEKINQVLSRKVYVPMNINVEWHFVESEAEVRDKKKLSSEDLCSDYVLTKKGLCHRYNLMGKFKGLKSQGSTSSVECNEVPNKKPRLLSDTEEPSSTLEEEGTFLLDKLMKTVELKEALSKVNEELLKDLNEKLISNITVVKEET</sequence>
<dbReference type="Pfam" id="PF16059">
    <property type="entry name" value="MGA_dom"/>
    <property type="match status" value="1"/>
</dbReference>
<organism evidence="3 4">
    <name type="scientific">Danaus chrysippus</name>
    <name type="common">African queen</name>
    <dbReference type="NCBI Taxonomy" id="151541"/>
    <lineage>
        <taxon>Eukaryota</taxon>
        <taxon>Metazoa</taxon>
        <taxon>Ecdysozoa</taxon>
        <taxon>Arthropoda</taxon>
        <taxon>Hexapoda</taxon>
        <taxon>Insecta</taxon>
        <taxon>Pterygota</taxon>
        <taxon>Neoptera</taxon>
        <taxon>Endopterygota</taxon>
        <taxon>Lepidoptera</taxon>
        <taxon>Glossata</taxon>
        <taxon>Ditrysia</taxon>
        <taxon>Papilionoidea</taxon>
        <taxon>Nymphalidae</taxon>
        <taxon>Danainae</taxon>
        <taxon>Danaini</taxon>
        <taxon>Danaina</taxon>
        <taxon>Danaus</taxon>
        <taxon>Anosia</taxon>
    </lineage>
</organism>
<reference evidence="3" key="1">
    <citation type="submission" date="2021-09" db="EMBL/GenBank/DDBJ databases">
        <authorList>
            <person name="Martin H S."/>
        </authorList>
    </citation>
    <scope>NUCLEOTIDE SEQUENCE</scope>
</reference>
<feature type="compositionally biased region" description="Basic and acidic residues" evidence="1">
    <location>
        <begin position="706"/>
        <end position="723"/>
    </location>
</feature>
<keyword evidence="4" id="KW-1185">Reference proteome</keyword>
<evidence type="ECO:0000256" key="1">
    <source>
        <dbReference type="SAM" id="MobiDB-lite"/>
    </source>
</evidence>
<gene>
    <name evidence="3" type="ORF">DCHRY22_LOCUS4312</name>
</gene>
<feature type="region of interest" description="Disordered" evidence="1">
    <location>
        <begin position="1461"/>
        <end position="1485"/>
    </location>
</feature>
<proteinExistence type="predicted"/>
<feature type="region of interest" description="Disordered" evidence="1">
    <location>
        <begin position="705"/>
        <end position="737"/>
    </location>
</feature>
<feature type="compositionally biased region" description="Basic and acidic residues" evidence="1">
    <location>
        <begin position="918"/>
        <end position="927"/>
    </location>
</feature>
<evidence type="ECO:0000313" key="3">
    <source>
        <dbReference type="EMBL" id="CAG9563080.1"/>
    </source>
</evidence>
<evidence type="ECO:0000259" key="2">
    <source>
        <dbReference type="Pfam" id="PF16059"/>
    </source>
</evidence>
<evidence type="ECO:0000313" key="4">
    <source>
        <dbReference type="Proteomes" id="UP000789524"/>
    </source>
</evidence>
<name>A0A8J2W0Y7_9NEOP</name>
<feature type="region of interest" description="Disordered" evidence="1">
    <location>
        <begin position="918"/>
        <end position="938"/>
    </location>
</feature>